<organism evidence="2 3">
    <name type="scientific">Noviluteimonas caseinilytica</name>
    <dbReference type="NCBI Taxonomy" id="2675101"/>
    <lineage>
        <taxon>Bacteria</taxon>
        <taxon>Pseudomonadati</taxon>
        <taxon>Pseudomonadota</taxon>
        <taxon>Gammaproteobacteria</taxon>
        <taxon>Lysobacterales</taxon>
        <taxon>Lysobacteraceae</taxon>
        <taxon>Noviluteimonas</taxon>
    </lineage>
</organism>
<accession>A0ABM7Q1Y9</accession>
<feature type="compositionally biased region" description="Polar residues" evidence="1">
    <location>
        <begin position="68"/>
        <end position="77"/>
    </location>
</feature>
<dbReference type="EMBL" id="AP024545">
    <property type="protein sequence ID" value="BCT91179.1"/>
    <property type="molecule type" value="Genomic_DNA"/>
</dbReference>
<feature type="region of interest" description="Disordered" evidence="1">
    <location>
        <begin position="20"/>
        <end position="199"/>
    </location>
</feature>
<dbReference type="Proteomes" id="UP000681317">
    <property type="component" value="Chromosome"/>
</dbReference>
<feature type="compositionally biased region" description="Low complexity" evidence="1">
    <location>
        <begin position="106"/>
        <end position="124"/>
    </location>
</feature>
<evidence type="ECO:0000256" key="1">
    <source>
        <dbReference type="SAM" id="MobiDB-lite"/>
    </source>
</evidence>
<protein>
    <submittedName>
        <fullName evidence="2">Uncharacterized protein</fullName>
    </submittedName>
</protein>
<proteinExistence type="predicted"/>
<feature type="compositionally biased region" description="Low complexity" evidence="1">
    <location>
        <begin position="132"/>
        <end position="150"/>
    </location>
</feature>
<keyword evidence="3" id="KW-1185">Reference proteome</keyword>
<evidence type="ECO:0000313" key="3">
    <source>
        <dbReference type="Proteomes" id="UP000681317"/>
    </source>
</evidence>
<name>A0ABM7Q1Y9_9GAMM</name>
<evidence type="ECO:0000313" key="2">
    <source>
        <dbReference type="EMBL" id="BCT91179.1"/>
    </source>
</evidence>
<gene>
    <name evidence="2" type="ORF">LYSCAS_02030</name>
</gene>
<sequence>MLGYAATAAIACAVAWQLRPLPGPQGATQAAAHTEDPLAEYNAPPPPMQGRVVPRKPLQVPEPPPADSTPQQRNSASVRPATRADAQRKPEAFDTLPPFEIDEAIHPAADAAASGNVAAAAAAPAAPPPPAAMQRAAAPAAAPAAKAAAAESRQQDAIDMSRIPVPRDTTNVPLIDDHGEPASAEADEEVVPPATADSPAVRDAWLQRIRELQHAGDLEAARASLREFRHRYPHQVVPEDLRALGE</sequence>
<reference evidence="2 3" key="1">
    <citation type="submission" date="2021-03" db="EMBL/GenBank/DDBJ databases">
        <title>Complete Genome Sequences of Two Lysobacter Strains Isolated from Sea Water (Lysobacter caseinilyticus) and Soil (Lysobacter helvus) in South Korea.</title>
        <authorList>
            <person name="Watanabe Y."/>
            <person name="Arakawa K."/>
        </authorList>
    </citation>
    <scope>NUCLEOTIDE SEQUENCE [LARGE SCALE GENOMIC DNA]</scope>
    <source>
        <strain evidence="2 3">KVB24</strain>
    </source>
</reference>